<dbReference type="AlphaFoldDB" id="A0A6J6RSJ5"/>
<dbReference type="Gene3D" id="3.40.50.150">
    <property type="entry name" value="Vaccinia Virus protein VP39"/>
    <property type="match status" value="1"/>
</dbReference>
<dbReference type="InterPro" id="IPR029063">
    <property type="entry name" value="SAM-dependent_MTases_sf"/>
</dbReference>
<protein>
    <submittedName>
        <fullName evidence="2">Unannotated protein</fullName>
    </submittedName>
</protein>
<dbReference type="GO" id="GO:0008171">
    <property type="term" value="F:O-methyltransferase activity"/>
    <property type="evidence" value="ECO:0007669"/>
    <property type="project" value="TreeGrafter"/>
</dbReference>
<proteinExistence type="predicted"/>
<dbReference type="PANTHER" id="PTHR36973:SF4">
    <property type="entry name" value="NODULATION PROTEIN"/>
    <property type="match status" value="1"/>
</dbReference>
<accession>A0A6J6RSJ5</accession>
<dbReference type="EMBL" id="CAEZYK010000048">
    <property type="protein sequence ID" value="CAB4725338.1"/>
    <property type="molecule type" value="Genomic_DNA"/>
</dbReference>
<evidence type="ECO:0000259" key="1">
    <source>
        <dbReference type="Pfam" id="PF05050"/>
    </source>
</evidence>
<dbReference type="NCBIfam" id="TIGR01444">
    <property type="entry name" value="fkbM_fam"/>
    <property type="match status" value="1"/>
</dbReference>
<name>A0A6J6RSJ5_9ZZZZ</name>
<reference evidence="2" key="1">
    <citation type="submission" date="2020-05" db="EMBL/GenBank/DDBJ databases">
        <authorList>
            <person name="Chiriac C."/>
            <person name="Salcher M."/>
            <person name="Ghai R."/>
            <person name="Kavagutti S V."/>
        </authorList>
    </citation>
    <scope>NUCLEOTIDE SEQUENCE</scope>
</reference>
<evidence type="ECO:0000313" key="2">
    <source>
        <dbReference type="EMBL" id="CAB4725338.1"/>
    </source>
</evidence>
<dbReference type="InterPro" id="IPR006342">
    <property type="entry name" value="FkbM_mtfrase"/>
</dbReference>
<gene>
    <name evidence="2" type="ORF">UFOPK2683_00939</name>
</gene>
<feature type="domain" description="Methyltransferase FkbM" evidence="1">
    <location>
        <begin position="106"/>
        <end position="239"/>
    </location>
</feature>
<dbReference type="PANTHER" id="PTHR36973">
    <property type="entry name" value="SLL1456 PROTEIN-RELATED"/>
    <property type="match status" value="1"/>
</dbReference>
<dbReference type="SUPFAM" id="SSF53335">
    <property type="entry name" value="S-adenosyl-L-methionine-dependent methyltransferases"/>
    <property type="match status" value="1"/>
</dbReference>
<dbReference type="Pfam" id="PF05050">
    <property type="entry name" value="Methyltransf_21"/>
    <property type="match status" value="1"/>
</dbReference>
<organism evidence="2">
    <name type="scientific">freshwater metagenome</name>
    <dbReference type="NCBI Taxonomy" id="449393"/>
    <lineage>
        <taxon>unclassified sequences</taxon>
        <taxon>metagenomes</taxon>
        <taxon>ecological metagenomes</taxon>
    </lineage>
</organism>
<sequence>MADKSPFSIESQEARIRLTTSCRDADGLPRVDDAGSLKTVSGQLVQTMHNGVLVVANGYEGEYMTEIIRQLRGVHEPQEELVFHLIVERLKQDTDAPVMIELGAFWSYYSLWFSQSIPSAQLVCVEPDPNNLAIGERNMKLNDKTAIFISTATSDSSRPPAPFSCESDGQDRLIPTENLESIMANSGVKRVDLLLLDIQGAELSTLEGAQSAISRGDVRFVVVSTHHQIISGDPLTHQKCLEFFYNNDAHIIAEHTVSESFSGDGLIAVSFDERDSDLIADISYCRAKDSLFGDPQYEIVAQSKIIGEQQEVIKNRKLEIESIYRSRSWKISRKLSRLAYRVIKRDNK</sequence>
<dbReference type="InterPro" id="IPR053188">
    <property type="entry name" value="FkbM_Methyltransferase"/>
</dbReference>